<dbReference type="Proteomes" id="UP000510822">
    <property type="component" value="Chromosome"/>
</dbReference>
<sequence>MNYLAHLHLAPNDAQARIGNLLGDFIKPAHAQHLPLAMQLGMQLHRQIDQYTDAHSLVRDCKQFIAPERQRYAGILLDIFFDHFLASHWAKFHPQALPKFSQQIYAELAHYEGLLPKRLQEILPNMIRNDWLAGYQHLERVAQVLAGFAKYRIQRTSHFAAGIDDLRAHYTQLEAAFLAFYPQLQAMTWEQAAYIAPHGQR</sequence>
<evidence type="ECO:0000256" key="1">
    <source>
        <dbReference type="ARBA" id="ARBA00022516"/>
    </source>
</evidence>
<protein>
    <submittedName>
        <fullName evidence="4">DUF479 domain-containing protein</fullName>
    </submittedName>
</protein>
<dbReference type="KEGG" id="cfon:HZU75_01700"/>
<evidence type="ECO:0000256" key="2">
    <source>
        <dbReference type="ARBA" id="ARBA00022801"/>
    </source>
</evidence>
<dbReference type="PANTHER" id="PTHR38764:SF1">
    <property type="entry name" value="ACYL CARRIER PROTEIN PHOSPHODIESTERASE"/>
    <property type="match status" value="1"/>
</dbReference>
<keyword evidence="2" id="KW-0378">Hydrolase</keyword>
<keyword evidence="3" id="KW-0443">Lipid metabolism</keyword>
<dbReference type="PIRSF" id="PIRSF011489">
    <property type="entry name" value="DUF479"/>
    <property type="match status" value="1"/>
</dbReference>
<gene>
    <name evidence="4" type="ORF">HZU75_01700</name>
</gene>
<dbReference type="GO" id="GO:0006633">
    <property type="term" value="P:fatty acid biosynthetic process"/>
    <property type="evidence" value="ECO:0007669"/>
    <property type="project" value="InterPro"/>
</dbReference>
<dbReference type="Pfam" id="PF04336">
    <property type="entry name" value="ACP_PD"/>
    <property type="match status" value="1"/>
</dbReference>
<dbReference type="PANTHER" id="PTHR38764">
    <property type="entry name" value="ACYL CARRIER PROTEIN PHOSPHODIESTERASE"/>
    <property type="match status" value="1"/>
</dbReference>
<dbReference type="AlphaFoldDB" id="A0A7D5ZEK2"/>
<reference evidence="4 5" key="1">
    <citation type="journal article" date="2016" name="Int. J. Syst. Evol. Microbiol.">
        <title>Chitinibacter fontanus sp. nov., isolated from a spring.</title>
        <authorList>
            <person name="Sheu S.Y."/>
            <person name="Li Y.S."/>
            <person name="Young C.C."/>
            <person name="Chen W.M."/>
        </authorList>
    </citation>
    <scope>NUCLEOTIDE SEQUENCE [LARGE SCALE GENOMIC DNA]</scope>
    <source>
        <strain evidence="4 5">STM-7</strain>
    </source>
</reference>
<accession>A0A7D5ZEK2</accession>
<dbReference type="GO" id="GO:0008770">
    <property type="term" value="F:[acyl-carrier-protein] phosphodiesterase activity"/>
    <property type="evidence" value="ECO:0007669"/>
    <property type="project" value="InterPro"/>
</dbReference>
<keyword evidence="1" id="KW-0444">Lipid biosynthesis</keyword>
<evidence type="ECO:0000256" key="3">
    <source>
        <dbReference type="ARBA" id="ARBA00023098"/>
    </source>
</evidence>
<dbReference type="InterPro" id="IPR007431">
    <property type="entry name" value="ACP_PD"/>
</dbReference>
<dbReference type="EMBL" id="CP058952">
    <property type="protein sequence ID" value="QLI80349.1"/>
    <property type="molecule type" value="Genomic_DNA"/>
</dbReference>
<name>A0A7D5ZEK2_9NEIS</name>
<proteinExistence type="predicted"/>
<keyword evidence="5" id="KW-1185">Reference proteome</keyword>
<evidence type="ECO:0000313" key="5">
    <source>
        <dbReference type="Proteomes" id="UP000510822"/>
    </source>
</evidence>
<dbReference type="RefSeq" id="WP_180307492.1">
    <property type="nucleotide sequence ID" value="NZ_CP058952.1"/>
</dbReference>
<evidence type="ECO:0000313" key="4">
    <source>
        <dbReference type="EMBL" id="QLI80349.1"/>
    </source>
</evidence>
<organism evidence="4 5">
    <name type="scientific">Chitinibacter fontanus</name>
    <dbReference type="NCBI Taxonomy" id="1737446"/>
    <lineage>
        <taxon>Bacteria</taxon>
        <taxon>Pseudomonadati</taxon>
        <taxon>Pseudomonadota</taxon>
        <taxon>Betaproteobacteria</taxon>
        <taxon>Neisseriales</taxon>
        <taxon>Chitinibacteraceae</taxon>
        <taxon>Chitinibacter</taxon>
    </lineage>
</organism>